<dbReference type="PANTHER" id="PTHR37012">
    <property type="entry name" value="B-ZIP TRANSCRIPTION FACTOR (EUROFUNG)-RELATED"/>
    <property type="match status" value="1"/>
</dbReference>
<dbReference type="STRING" id="1168221.R7YSI6"/>
<dbReference type="PROSITE" id="PS00463">
    <property type="entry name" value="ZN2_CY6_FUNGAL_1"/>
    <property type="match status" value="1"/>
</dbReference>
<dbReference type="Pfam" id="PF00172">
    <property type="entry name" value="Zn_clus"/>
    <property type="match status" value="1"/>
</dbReference>
<evidence type="ECO:0000313" key="4">
    <source>
        <dbReference type="EMBL" id="EON64808.1"/>
    </source>
</evidence>
<dbReference type="InterPro" id="IPR021833">
    <property type="entry name" value="DUF3425"/>
</dbReference>
<dbReference type="OrthoDB" id="4161589at2759"/>
<dbReference type="SUPFAM" id="SSF57701">
    <property type="entry name" value="Zn2/Cys6 DNA-binding domain"/>
    <property type="match status" value="1"/>
</dbReference>
<dbReference type="GeneID" id="19901352"/>
<dbReference type="PROSITE" id="PS50048">
    <property type="entry name" value="ZN2_CY6_FUNGAL_2"/>
    <property type="match status" value="1"/>
</dbReference>
<organism evidence="4 5">
    <name type="scientific">Coniosporium apollinis (strain CBS 100218)</name>
    <name type="common">Rock-inhabiting black yeast</name>
    <dbReference type="NCBI Taxonomy" id="1168221"/>
    <lineage>
        <taxon>Eukaryota</taxon>
        <taxon>Fungi</taxon>
        <taxon>Dikarya</taxon>
        <taxon>Ascomycota</taxon>
        <taxon>Pezizomycotina</taxon>
        <taxon>Dothideomycetes</taxon>
        <taxon>Dothideomycetes incertae sedis</taxon>
        <taxon>Coniosporium</taxon>
    </lineage>
</organism>
<evidence type="ECO:0000256" key="1">
    <source>
        <dbReference type="ARBA" id="ARBA00023242"/>
    </source>
</evidence>
<dbReference type="Pfam" id="PF11905">
    <property type="entry name" value="DUF3425"/>
    <property type="match status" value="1"/>
</dbReference>
<accession>R7YSI6</accession>
<dbReference type="PANTHER" id="PTHR37012:SF2">
    <property type="entry name" value="BZIP DOMAIN-CONTAINING PROTEIN-RELATED"/>
    <property type="match status" value="1"/>
</dbReference>
<evidence type="ECO:0000313" key="5">
    <source>
        <dbReference type="Proteomes" id="UP000016924"/>
    </source>
</evidence>
<dbReference type="HOGENOM" id="CLU_015937_1_0_1"/>
<dbReference type="AlphaFoldDB" id="R7YSI6"/>
<dbReference type="GO" id="GO:0000981">
    <property type="term" value="F:DNA-binding transcription factor activity, RNA polymerase II-specific"/>
    <property type="evidence" value="ECO:0007669"/>
    <property type="project" value="InterPro"/>
</dbReference>
<dbReference type="InterPro" id="IPR001138">
    <property type="entry name" value="Zn2Cys6_DnaBD"/>
</dbReference>
<reference evidence="5" key="1">
    <citation type="submission" date="2012-06" db="EMBL/GenBank/DDBJ databases">
        <title>The genome sequence of Coniosporium apollinis CBS 100218.</title>
        <authorList>
            <consortium name="The Broad Institute Genome Sequencing Platform"/>
            <person name="Cuomo C."/>
            <person name="Gorbushina A."/>
            <person name="Noack S."/>
            <person name="Walker B."/>
            <person name="Young S.K."/>
            <person name="Zeng Q."/>
            <person name="Gargeya S."/>
            <person name="Fitzgerald M."/>
            <person name="Haas B."/>
            <person name="Abouelleil A."/>
            <person name="Alvarado L."/>
            <person name="Arachchi H.M."/>
            <person name="Berlin A.M."/>
            <person name="Chapman S.B."/>
            <person name="Goldberg J."/>
            <person name="Griggs A."/>
            <person name="Gujja S."/>
            <person name="Hansen M."/>
            <person name="Howarth C."/>
            <person name="Imamovic A."/>
            <person name="Larimer J."/>
            <person name="McCowan C."/>
            <person name="Montmayeur A."/>
            <person name="Murphy C."/>
            <person name="Neiman D."/>
            <person name="Pearson M."/>
            <person name="Priest M."/>
            <person name="Roberts A."/>
            <person name="Saif S."/>
            <person name="Shea T."/>
            <person name="Sisk P."/>
            <person name="Sykes S."/>
            <person name="Wortman J."/>
            <person name="Nusbaum C."/>
            <person name="Birren B."/>
        </authorList>
    </citation>
    <scope>NUCLEOTIDE SEQUENCE [LARGE SCALE GENOMIC DNA]</scope>
    <source>
        <strain evidence="5">CBS 100218</strain>
    </source>
</reference>
<evidence type="ECO:0000256" key="2">
    <source>
        <dbReference type="SAM" id="MobiDB-lite"/>
    </source>
</evidence>
<dbReference type="RefSeq" id="XP_007780125.1">
    <property type="nucleotide sequence ID" value="XM_007781935.1"/>
</dbReference>
<dbReference type="GO" id="GO:0008270">
    <property type="term" value="F:zinc ion binding"/>
    <property type="evidence" value="ECO:0007669"/>
    <property type="project" value="InterPro"/>
</dbReference>
<dbReference type="InterPro" id="IPR036864">
    <property type="entry name" value="Zn2-C6_fun-type_DNA-bd_sf"/>
</dbReference>
<keyword evidence="5" id="KW-1185">Reference proteome</keyword>
<feature type="compositionally biased region" description="Low complexity" evidence="2">
    <location>
        <begin position="188"/>
        <end position="197"/>
    </location>
</feature>
<feature type="domain" description="Zn(2)-C6 fungal-type" evidence="3">
    <location>
        <begin position="43"/>
        <end position="73"/>
    </location>
</feature>
<proteinExistence type="predicted"/>
<feature type="region of interest" description="Disordered" evidence="2">
    <location>
        <begin position="1"/>
        <end position="33"/>
    </location>
</feature>
<feature type="compositionally biased region" description="Polar residues" evidence="2">
    <location>
        <begin position="228"/>
        <end position="244"/>
    </location>
</feature>
<protein>
    <recommendedName>
        <fullName evidence="3">Zn(2)-C6 fungal-type domain-containing protein</fullName>
    </recommendedName>
</protein>
<keyword evidence="1" id="KW-0539">Nucleus</keyword>
<dbReference type="Proteomes" id="UP000016924">
    <property type="component" value="Unassembled WGS sequence"/>
</dbReference>
<dbReference type="Gene3D" id="4.10.240.10">
    <property type="entry name" value="Zn(2)-C6 fungal-type DNA-binding domain"/>
    <property type="match status" value="1"/>
</dbReference>
<dbReference type="EMBL" id="JH767570">
    <property type="protein sequence ID" value="EON64808.1"/>
    <property type="molecule type" value="Genomic_DNA"/>
</dbReference>
<gene>
    <name evidence="4" type="ORF">W97_04041</name>
</gene>
<feature type="region of interest" description="Disordered" evidence="2">
    <location>
        <begin position="143"/>
        <end position="198"/>
    </location>
</feature>
<dbReference type="OMA" id="MRYLIWP"/>
<dbReference type="CDD" id="cd00067">
    <property type="entry name" value="GAL4"/>
    <property type="match status" value="1"/>
</dbReference>
<dbReference type="eggNOG" id="ENOG502RZFH">
    <property type="taxonomic scope" value="Eukaryota"/>
</dbReference>
<feature type="region of interest" description="Disordered" evidence="2">
    <location>
        <begin position="223"/>
        <end position="248"/>
    </location>
</feature>
<sequence>MYRPIQVGPAPPQRTIEPGQEPPTPNVTNPKLQSKRGRITAIACVPCKKRKSKCNGIRPTCNTCAQKGTQCGYDMGEEHRWQGTLRVNVRKLEKELEDLKSILPLFATSSEREAAAKLAVEIQENGFAARSVEEVRRILQGEGPMTEAPPIRGNTTTRSVTRLEVPSSSFTSGYTPEGDSNVQQTPVSESSWSSAESPFYSQYTADETTWSYSIEDEFSHMGNPASYAETSSNASTLPDSSSAVVPSHGKFPAAEGYATSSQSGNVSQLGGSYPRLSPSAISTMSSAYVQSRRQLIVDGHHPSLVLGPPEVDVETTLRTGIPQENQPVGTWAAGMAAHYLAERGFPEKLATAMLVKDLMRWQIAPCKEHFESLPDWLRPVASQTYVPHDPLVEYLPWPAVRDLFVHEPGMFNANVVAISISVNWPFPDTESFFVDPNTSRFRLTGRFETHVRDLNNWTLGQSAFEHIPALEGRVRMTESG</sequence>
<name>R7YSI6_CONA1</name>
<dbReference type="SMART" id="SM00066">
    <property type="entry name" value="GAL4"/>
    <property type="match status" value="1"/>
</dbReference>
<feature type="compositionally biased region" description="Polar residues" evidence="2">
    <location>
        <begin position="153"/>
        <end position="187"/>
    </location>
</feature>
<evidence type="ECO:0000259" key="3">
    <source>
        <dbReference type="PROSITE" id="PS50048"/>
    </source>
</evidence>